<feature type="compositionally biased region" description="Low complexity" evidence="1">
    <location>
        <begin position="76"/>
        <end position="96"/>
    </location>
</feature>
<feature type="non-terminal residue" evidence="2">
    <location>
        <position position="1"/>
    </location>
</feature>
<feature type="compositionally biased region" description="Low complexity" evidence="1">
    <location>
        <begin position="42"/>
        <end position="53"/>
    </location>
</feature>
<proteinExistence type="predicted"/>
<evidence type="ECO:0000313" key="2">
    <source>
        <dbReference type="EMBL" id="KAF4982848.1"/>
    </source>
</evidence>
<accession>A0A8H4USV3</accession>
<sequence>FGSKQSSPSMPDGTLGNARFDGSSGGNAPRRAHTTSLGSPIGGVHHAGPAAHHSLPLGHGAYSPSSVPSVPKDALRASSTSPTPRPSAAARSASPAFVTFDGTPSTDVSYHVQQQMMMDRFPWTGDSHAATAIRG</sequence>
<name>A0A8H4USV3_9HYPO</name>
<dbReference type="EMBL" id="JABEYC010000095">
    <property type="protein sequence ID" value="KAF4982848.1"/>
    <property type="molecule type" value="Genomic_DNA"/>
</dbReference>
<feature type="region of interest" description="Disordered" evidence="1">
    <location>
        <begin position="1"/>
        <end position="106"/>
    </location>
</feature>
<reference evidence="2" key="2">
    <citation type="submission" date="2020-05" db="EMBL/GenBank/DDBJ databases">
        <authorList>
            <person name="Kim H.-S."/>
            <person name="Proctor R.H."/>
            <person name="Brown D.W."/>
        </authorList>
    </citation>
    <scope>NUCLEOTIDE SEQUENCE</scope>
    <source>
        <strain evidence="2">NRRL 22465</strain>
    </source>
</reference>
<protein>
    <submittedName>
        <fullName evidence="2">Uncharacterized protein</fullName>
    </submittedName>
</protein>
<comment type="caution">
    <text evidence="2">The sequence shown here is derived from an EMBL/GenBank/DDBJ whole genome shotgun (WGS) entry which is preliminary data.</text>
</comment>
<dbReference type="AlphaFoldDB" id="A0A8H4USV3"/>
<gene>
    <name evidence="2" type="ORF">FZEAL_1598</name>
</gene>
<evidence type="ECO:0000256" key="1">
    <source>
        <dbReference type="SAM" id="MobiDB-lite"/>
    </source>
</evidence>
<evidence type="ECO:0000313" key="3">
    <source>
        <dbReference type="Proteomes" id="UP000635477"/>
    </source>
</evidence>
<dbReference type="Proteomes" id="UP000635477">
    <property type="component" value="Unassembled WGS sequence"/>
</dbReference>
<organism evidence="2 3">
    <name type="scientific">Fusarium zealandicum</name>
    <dbReference type="NCBI Taxonomy" id="1053134"/>
    <lineage>
        <taxon>Eukaryota</taxon>
        <taxon>Fungi</taxon>
        <taxon>Dikarya</taxon>
        <taxon>Ascomycota</taxon>
        <taxon>Pezizomycotina</taxon>
        <taxon>Sordariomycetes</taxon>
        <taxon>Hypocreomycetidae</taxon>
        <taxon>Hypocreales</taxon>
        <taxon>Nectriaceae</taxon>
        <taxon>Fusarium</taxon>
        <taxon>Fusarium staphyleae species complex</taxon>
    </lineage>
</organism>
<dbReference type="OrthoDB" id="5099079at2759"/>
<keyword evidence="3" id="KW-1185">Reference proteome</keyword>
<reference evidence="2" key="1">
    <citation type="journal article" date="2020" name="BMC Genomics">
        <title>Correction to: Identification and distribution of gene clusters required for synthesis of sphingolipid metabolism inhibitors in diverse species of the filamentous fungus Fusarium.</title>
        <authorList>
            <person name="Kim H.S."/>
            <person name="Lohmar J.M."/>
            <person name="Busman M."/>
            <person name="Brown D.W."/>
            <person name="Naumann T.A."/>
            <person name="Divon H.H."/>
            <person name="Lysoe E."/>
            <person name="Uhlig S."/>
            <person name="Proctor R.H."/>
        </authorList>
    </citation>
    <scope>NUCLEOTIDE SEQUENCE</scope>
    <source>
        <strain evidence="2">NRRL 22465</strain>
    </source>
</reference>